<evidence type="ECO:0000256" key="5">
    <source>
        <dbReference type="ARBA" id="ARBA00023136"/>
    </source>
</evidence>
<reference evidence="8" key="1">
    <citation type="journal article" date="2015" name="Nature">
        <title>Complex archaea that bridge the gap between prokaryotes and eukaryotes.</title>
        <authorList>
            <person name="Spang A."/>
            <person name="Saw J.H."/>
            <person name="Jorgensen S.L."/>
            <person name="Zaremba-Niedzwiedzka K."/>
            <person name="Martijn J."/>
            <person name="Lind A.E."/>
            <person name="van Eijk R."/>
            <person name="Schleper C."/>
            <person name="Guy L."/>
            <person name="Ettema T.J."/>
        </authorList>
    </citation>
    <scope>NUCLEOTIDE SEQUENCE</scope>
</reference>
<sequence length="447" mass="50643">MNMKLSMKPIFLHIFLLCPFFISHLQAANLIDVYTMARDSDPTFKAAFYQHQAGQEFKILGRSNLLPVISANYSRYKNEADIDYDNGQLQRSEHREYASKNASIQLRQPLINFDSYARYKQGEAQTSMSDQEFIIREQELILRVFNKYAAVLYAEDLLALSTMKKQAYAEERQANITLFKHGEGTKTDILESQARYDLAEADIVEARDNLDNTRASLNKILGRQIDAISPLLDNFSLLPMKSSDLDELKMIAVQNNLEIIIQRYMLEVAEQELNRSQAGHMPRLDAVVSWSDNASDTTNTYNQQSTVNSVGLQLTVPIYSGGSVSARVRQSQSNLLKAKAEFDEKSNIVVLELQEQFNLVSNAQRRLKALETAVNSALLLVKATKKSIKGGTRTTIDVLNTESQLFEAKGDLLLARYNYLQSYLNLKKVLGTLGFDDLEMVATRFQK</sequence>
<dbReference type="PANTHER" id="PTHR30026:SF20">
    <property type="entry name" value="OUTER MEMBRANE PROTEIN TOLC"/>
    <property type="match status" value="1"/>
</dbReference>
<feature type="coiled-coil region" evidence="7">
    <location>
        <begin position="353"/>
        <end position="380"/>
    </location>
</feature>
<evidence type="ECO:0000256" key="4">
    <source>
        <dbReference type="ARBA" id="ARBA00022692"/>
    </source>
</evidence>
<evidence type="ECO:0000256" key="3">
    <source>
        <dbReference type="ARBA" id="ARBA00022452"/>
    </source>
</evidence>
<evidence type="ECO:0000256" key="1">
    <source>
        <dbReference type="ARBA" id="ARBA00004442"/>
    </source>
</evidence>
<dbReference type="Pfam" id="PF02321">
    <property type="entry name" value="OEP"/>
    <property type="match status" value="2"/>
</dbReference>
<comment type="caution">
    <text evidence="8">The sequence shown here is derived from an EMBL/GenBank/DDBJ whole genome shotgun (WGS) entry which is preliminary data.</text>
</comment>
<evidence type="ECO:0000256" key="7">
    <source>
        <dbReference type="SAM" id="Coils"/>
    </source>
</evidence>
<gene>
    <name evidence="8" type="ORF">LCGC14_0536570</name>
</gene>
<organism evidence="8">
    <name type="scientific">marine sediment metagenome</name>
    <dbReference type="NCBI Taxonomy" id="412755"/>
    <lineage>
        <taxon>unclassified sequences</taxon>
        <taxon>metagenomes</taxon>
        <taxon>ecological metagenomes</taxon>
    </lineage>
</organism>
<evidence type="ECO:0000313" key="8">
    <source>
        <dbReference type="EMBL" id="KKN59973.1"/>
    </source>
</evidence>
<keyword evidence="5" id="KW-0472">Membrane</keyword>
<keyword evidence="6" id="KW-0998">Cell outer membrane</keyword>
<evidence type="ECO:0000256" key="6">
    <source>
        <dbReference type="ARBA" id="ARBA00023237"/>
    </source>
</evidence>
<dbReference type="GO" id="GO:0015288">
    <property type="term" value="F:porin activity"/>
    <property type="evidence" value="ECO:0007669"/>
    <property type="project" value="TreeGrafter"/>
</dbReference>
<dbReference type="GO" id="GO:0009279">
    <property type="term" value="C:cell outer membrane"/>
    <property type="evidence" value="ECO:0007669"/>
    <property type="project" value="UniProtKB-SubCell"/>
</dbReference>
<dbReference type="GO" id="GO:0015562">
    <property type="term" value="F:efflux transmembrane transporter activity"/>
    <property type="evidence" value="ECO:0007669"/>
    <property type="project" value="InterPro"/>
</dbReference>
<dbReference type="InterPro" id="IPR051906">
    <property type="entry name" value="TolC-like"/>
</dbReference>
<keyword evidence="4" id="KW-0812">Transmembrane</keyword>
<dbReference type="EMBL" id="LAZR01000709">
    <property type="protein sequence ID" value="KKN59973.1"/>
    <property type="molecule type" value="Genomic_DNA"/>
</dbReference>
<keyword evidence="7" id="KW-0175">Coiled coil</keyword>
<protein>
    <submittedName>
        <fullName evidence="8">Uncharacterized protein</fullName>
    </submittedName>
</protein>
<dbReference type="InterPro" id="IPR010130">
    <property type="entry name" value="T1SS_OMP_TolC"/>
</dbReference>
<dbReference type="PANTHER" id="PTHR30026">
    <property type="entry name" value="OUTER MEMBRANE PROTEIN TOLC"/>
    <property type="match status" value="1"/>
</dbReference>
<name>A0A0F9V269_9ZZZZ</name>
<keyword evidence="2" id="KW-0813">Transport</keyword>
<dbReference type="NCBIfam" id="TIGR01844">
    <property type="entry name" value="type_I_sec_TolC"/>
    <property type="match status" value="1"/>
</dbReference>
<comment type="subcellular location">
    <subcellularLocation>
        <location evidence="1">Cell outer membrane</location>
    </subcellularLocation>
</comment>
<proteinExistence type="predicted"/>
<dbReference type="SUPFAM" id="SSF56954">
    <property type="entry name" value="Outer membrane efflux proteins (OEP)"/>
    <property type="match status" value="1"/>
</dbReference>
<dbReference type="AlphaFoldDB" id="A0A0F9V269"/>
<dbReference type="InterPro" id="IPR003423">
    <property type="entry name" value="OMP_efflux"/>
</dbReference>
<dbReference type="GO" id="GO:1990281">
    <property type="term" value="C:efflux pump complex"/>
    <property type="evidence" value="ECO:0007669"/>
    <property type="project" value="TreeGrafter"/>
</dbReference>
<feature type="coiled-coil region" evidence="7">
    <location>
        <begin position="189"/>
        <end position="216"/>
    </location>
</feature>
<keyword evidence="3" id="KW-1134">Transmembrane beta strand</keyword>
<evidence type="ECO:0000256" key="2">
    <source>
        <dbReference type="ARBA" id="ARBA00022448"/>
    </source>
</evidence>
<accession>A0A0F9V269</accession>
<dbReference type="Gene3D" id="1.20.1600.10">
    <property type="entry name" value="Outer membrane efflux proteins (OEP)"/>
    <property type="match status" value="1"/>
</dbReference>